<dbReference type="Pfam" id="PF04402">
    <property type="entry name" value="SIMPL"/>
    <property type="match status" value="1"/>
</dbReference>
<comment type="caution">
    <text evidence="2">The sequence shown here is derived from an EMBL/GenBank/DDBJ whole genome shotgun (WGS) entry which is preliminary data.</text>
</comment>
<dbReference type="Proteomes" id="UP001143480">
    <property type="component" value="Unassembled WGS sequence"/>
</dbReference>
<feature type="signal peptide" evidence="1">
    <location>
        <begin position="1"/>
        <end position="21"/>
    </location>
</feature>
<dbReference type="GO" id="GO:0006974">
    <property type="term" value="P:DNA damage response"/>
    <property type="evidence" value="ECO:0007669"/>
    <property type="project" value="TreeGrafter"/>
</dbReference>
<proteinExistence type="predicted"/>
<dbReference type="Gene3D" id="3.30.70.2970">
    <property type="entry name" value="Protein of unknown function (DUF541), domain 2"/>
    <property type="match status" value="1"/>
</dbReference>
<dbReference type="InterPro" id="IPR010916">
    <property type="entry name" value="TonB_box_CS"/>
</dbReference>
<reference evidence="2" key="2">
    <citation type="submission" date="2023-01" db="EMBL/GenBank/DDBJ databases">
        <authorList>
            <person name="Sun Q."/>
            <person name="Evtushenko L."/>
        </authorList>
    </citation>
    <scope>NUCLEOTIDE SEQUENCE</scope>
    <source>
        <strain evidence="2">VKM Ac-1321</strain>
    </source>
</reference>
<gene>
    <name evidence="2" type="ORF">GCM10017581_100770</name>
</gene>
<keyword evidence="2" id="KW-0449">Lipoprotein</keyword>
<dbReference type="RefSeq" id="WP_261958648.1">
    <property type="nucleotide sequence ID" value="NZ_BAAAXA010000001.1"/>
</dbReference>
<protein>
    <submittedName>
        <fullName evidence="2">Conserved lipoprotein LpqG</fullName>
    </submittedName>
</protein>
<reference evidence="2" key="1">
    <citation type="journal article" date="2014" name="Int. J. Syst. Evol. Microbiol.">
        <title>Complete genome sequence of Corynebacterium casei LMG S-19264T (=DSM 44701T), isolated from a smear-ripened cheese.</title>
        <authorList>
            <consortium name="US DOE Joint Genome Institute (JGI-PGF)"/>
            <person name="Walter F."/>
            <person name="Albersmeier A."/>
            <person name="Kalinowski J."/>
            <person name="Ruckert C."/>
        </authorList>
    </citation>
    <scope>NUCLEOTIDE SEQUENCE</scope>
    <source>
        <strain evidence="2">VKM Ac-1321</strain>
    </source>
</reference>
<feature type="chain" id="PRO_5040867844" evidence="1">
    <location>
        <begin position="22"/>
        <end position="251"/>
    </location>
</feature>
<name>A0A9W6KXD3_9ACTN</name>
<dbReference type="Gene3D" id="3.30.110.170">
    <property type="entry name" value="Protein of unknown function (DUF541), domain 1"/>
    <property type="match status" value="1"/>
</dbReference>
<keyword evidence="3" id="KW-1185">Reference proteome</keyword>
<accession>A0A9W6KXD3</accession>
<dbReference type="InterPro" id="IPR052022">
    <property type="entry name" value="26kDa_periplasmic_antigen"/>
</dbReference>
<dbReference type="AlphaFoldDB" id="A0A9W6KXD3"/>
<dbReference type="PANTHER" id="PTHR34387:SF1">
    <property type="entry name" value="PERIPLASMIC IMMUNOGENIC PROTEIN"/>
    <property type="match status" value="1"/>
</dbReference>
<dbReference type="InterPro" id="IPR007497">
    <property type="entry name" value="SIMPL/DUF541"/>
</dbReference>
<dbReference type="PANTHER" id="PTHR34387">
    <property type="entry name" value="SLR1258 PROTEIN"/>
    <property type="match status" value="1"/>
</dbReference>
<sequence>MSRSRATAPLFAALTTFVALSSTLLGGPAAAAADAPAVDSVLVTGTGEVSGEPDTVTADFAVEITAAAVDDAMTRAGTAATRVRDALLHAGVARADLQTSNVNVGAQRNDDGDVTGYTVSQGITATIRSLPQAGAVLSAAVAAGGDAARLNGVWYSIEDDTALLSQARKLAFADARAKAEQYAQEAGRPLGRVMTVSEVPFTVPVSGGFDYRSGADAPAAPMPVEPGRQRLSVTVTVEWALPPAPDQHASV</sequence>
<organism evidence="2 3">
    <name type="scientific">Dactylosporangium matsuzakiense</name>
    <dbReference type="NCBI Taxonomy" id="53360"/>
    <lineage>
        <taxon>Bacteria</taxon>
        <taxon>Bacillati</taxon>
        <taxon>Actinomycetota</taxon>
        <taxon>Actinomycetes</taxon>
        <taxon>Micromonosporales</taxon>
        <taxon>Micromonosporaceae</taxon>
        <taxon>Dactylosporangium</taxon>
    </lineage>
</organism>
<evidence type="ECO:0000313" key="3">
    <source>
        <dbReference type="Proteomes" id="UP001143480"/>
    </source>
</evidence>
<dbReference type="PROSITE" id="PS00430">
    <property type="entry name" value="TONB_DEPENDENT_REC_1"/>
    <property type="match status" value="1"/>
</dbReference>
<dbReference type="EMBL" id="BSFP01000138">
    <property type="protein sequence ID" value="GLL08316.1"/>
    <property type="molecule type" value="Genomic_DNA"/>
</dbReference>
<evidence type="ECO:0000313" key="2">
    <source>
        <dbReference type="EMBL" id="GLL08316.1"/>
    </source>
</evidence>
<evidence type="ECO:0000256" key="1">
    <source>
        <dbReference type="SAM" id="SignalP"/>
    </source>
</evidence>
<keyword evidence="1" id="KW-0732">Signal</keyword>